<dbReference type="AlphaFoldDB" id="A0A086LX17"/>
<dbReference type="VEuPathDB" id="ToxoDB:TGRUB_222390"/>
<gene>
    <name evidence="2" type="ORF">TGRUB_222390</name>
</gene>
<accession>A0A086LX17</accession>
<comment type="caution">
    <text evidence="2">The sequence shown here is derived from an EMBL/GenBank/DDBJ whole genome shotgun (WGS) entry which is preliminary data.</text>
</comment>
<dbReference type="OrthoDB" id="333425at2759"/>
<feature type="compositionally biased region" description="Low complexity" evidence="1">
    <location>
        <begin position="161"/>
        <end position="175"/>
    </location>
</feature>
<feature type="region of interest" description="Disordered" evidence="1">
    <location>
        <begin position="125"/>
        <end position="176"/>
    </location>
</feature>
<protein>
    <submittedName>
        <fullName evidence="2">Uncharacterized protein</fullName>
    </submittedName>
</protein>
<evidence type="ECO:0000313" key="2">
    <source>
        <dbReference type="EMBL" id="KFG61185.1"/>
    </source>
</evidence>
<feature type="compositionally biased region" description="Low complexity" evidence="1">
    <location>
        <begin position="70"/>
        <end position="99"/>
    </location>
</feature>
<feature type="compositionally biased region" description="Basic and acidic residues" evidence="1">
    <location>
        <begin position="125"/>
        <end position="144"/>
    </location>
</feature>
<organism evidence="2 3">
    <name type="scientific">Toxoplasma gondii RUB</name>
    <dbReference type="NCBI Taxonomy" id="935652"/>
    <lineage>
        <taxon>Eukaryota</taxon>
        <taxon>Sar</taxon>
        <taxon>Alveolata</taxon>
        <taxon>Apicomplexa</taxon>
        <taxon>Conoidasida</taxon>
        <taxon>Coccidia</taxon>
        <taxon>Eucoccidiorida</taxon>
        <taxon>Eimeriorina</taxon>
        <taxon>Sarcocystidae</taxon>
        <taxon>Toxoplasma</taxon>
    </lineage>
</organism>
<dbReference type="Proteomes" id="UP000028834">
    <property type="component" value="Unassembled WGS sequence"/>
</dbReference>
<evidence type="ECO:0000256" key="1">
    <source>
        <dbReference type="SAM" id="MobiDB-lite"/>
    </source>
</evidence>
<dbReference type="EMBL" id="AFYV02001683">
    <property type="protein sequence ID" value="KFG61185.1"/>
    <property type="molecule type" value="Genomic_DNA"/>
</dbReference>
<name>A0A086LX17_TOXGO</name>
<sequence length="316" mass="34410">MSSFRLVSLYKDVPASSAVWVRFSAASSRCVSCLSEFFVSKGARTCWRNTLSGGVSSFEKTPVAPASGARTSPSPRSVASTSSSSSASPCVSSSGSPSQSPQPPISEGCARLLCLHLSGRRAERLSAPVRERADHTRADRRGGNGEDACSSTEGRAATLNRSESSSPSLPRRFSSVGVGPSALAPGRLPVLGAPTFLRLWLPLRCAYTRAFSSDSESGSKYGPEAPQPPAGLHWSWWELYVKGVNPEYPPRQRMFAFLTAQGVDVLEMEIREIEDVTRWLEMSNVYGEKFPRFPYDVTFQDKIEALKEKYPLAKKN</sequence>
<reference evidence="2 3" key="1">
    <citation type="submission" date="2014-05" db="EMBL/GenBank/DDBJ databases">
        <authorList>
            <person name="Sibley D."/>
            <person name="Venepally P."/>
            <person name="Karamycheva S."/>
            <person name="Hadjithomas M."/>
            <person name="Khan A."/>
            <person name="Brunk B."/>
            <person name="Roos D."/>
            <person name="Caler E."/>
            <person name="Lorenzi H."/>
        </authorList>
    </citation>
    <scope>NUCLEOTIDE SEQUENCE [LARGE SCALE GENOMIC DNA]</scope>
    <source>
        <strain evidence="2 3">RUB</strain>
    </source>
</reference>
<feature type="region of interest" description="Disordered" evidence="1">
    <location>
        <begin position="58"/>
        <end position="104"/>
    </location>
</feature>
<proteinExistence type="predicted"/>
<evidence type="ECO:0000313" key="3">
    <source>
        <dbReference type="Proteomes" id="UP000028834"/>
    </source>
</evidence>